<dbReference type="PANTHER" id="PTHR30455:SF2">
    <property type="entry name" value="TRANSCRIPTIONAL REPRESSOR NRDR"/>
    <property type="match status" value="1"/>
</dbReference>
<keyword evidence="3 8" id="KW-0862">Zinc</keyword>
<comment type="function">
    <text evidence="8">Negatively regulates transcription of bacterial ribonucleotide reductase nrd genes and operons by binding to NrdR-boxes.</text>
</comment>
<dbReference type="GO" id="GO:0003677">
    <property type="term" value="F:DNA binding"/>
    <property type="evidence" value="ECO:0007669"/>
    <property type="project" value="UniProtKB-KW"/>
</dbReference>
<keyword evidence="2 8" id="KW-0547">Nucleotide-binding</keyword>
<dbReference type="eggNOG" id="COG1327">
    <property type="taxonomic scope" value="Bacteria"/>
</dbReference>
<dbReference type="Pfam" id="PF03477">
    <property type="entry name" value="ATP-cone"/>
    <property type="match status" value="1"/>
</dbReference>
<dbReference type="Proteomes" id="UP000002620">
    <property type="component" value="Chromosome"/>
</dbReference>
<keyword evidence="6 8" id="KW-0238">DNA-binding</keyword>
<evidence type="ECO:0000256" key="6">
    <source>
        <dbReference type="ARBA" id="ARBA00023125"/>
    </source>
</evidence>
<keyword evidence="1 8" id="KW-0678">Repressor</keyword>
<evidence type="ECO:0000256" key="7">
    <source>
        <dbReference type="ARBA" id="ARBA00023163"/>
    </source>
</evidence>
<feature type="domain" description="ATP-cone" evidence="9">
    <location>
        <begin position="49"/>
        <end position="139"/>
    </location>
</feature>
<gene>
    <name evidence="8" type="primary">nrdR</name>
    <name evidence="10" type="ordered locus">Adeg_1549</name>
</gene>
<dbReference type="GO" id="GO:0005524">
    <property type="term" value="F:ATP binding"/>
    <property type="evidence" value="ECO:0007669"/>
    <property type="project" value="UniProtKB-UniRule"/>
</dbReference>
<keyword evidence="4 8" id="KW-0067">ATP-binding</keyword>
<dbReference type="NCBIfam" id="TIGR00244">
    <property type="entry name" value="transcriptional regulator NrdR"/>
    <property type="match status" value="1"/>
</dbReference>
<dbReference type="STRING" id="429009.Adeg_1549"/>
<evidence type="ECO:0000256" key="5">
    <source>
        <dbReference type="ARBA" id="ARBA00023015"/>
    </source>
</evidence>
<evidence type="ECO:0000256" key="8">
    <source>
        <dbReference type="HAMAP-Rule" id="MF_00440"/>
    </source>
</evidence>
<organism evidence="10 11">
    <name type="scientific">Ammonifex degensii (strain DSM 10501 / KC4)</name>
    <dbReference type="NCBI Taxonomy" id="429009"/>
    <lineage>
        <taxon>Bacteria</taxon>
        <taxon>Bacillati</taxon>
        <taxon>Bacillota</taxon>
        <taxon>Clostridia</taxon>
        <taxon>Thermoanaerobacterales</taxon>
        <taxon>Thermoanaerobacteraceae</taxon>
        <taxon>Ammonifex</taxon>
    </lineage>
</organism>
<dbReference type="InterPro" id="IPR055173">
    <property type="entry name" value="NrdR-like_N"/>
</dbReference>
<dbReference type="Pfam" id="PF22811">
    <property type="entry name" value="Zn_ribbon_NrdR"/>
    <property type="match status" value="1"/>
</dbReference>
<evidence type="ECO:0000256" key="2">
    <source>
        <dbReference type="ARBA" id="ARBA00022741"/>
    </source>
</evidence>
<dbReference type="InterPro" id="IPR005144">
    <property type="entry name" value="ATP-cone_dom"/>
</dbReference>
<evidence type="ECO:0000256" key="3">
    <source>
        <dbReference type="ARBA" id="ARBA00022833"/>
    </source>
</evidence>
<dbReference type="PANTHER" id="PTHR30455">
    <property type="entry name" value="TRANSCRIPTIONAL REPRESSOR NRDR"/>
    <property type="match status" value="1"/>
</dbReference>
<keyword evidence="8" id="KW-0863">Zinc-finger</keyword>
<dbReference type="GO" id="GO:0045892">
    <property type="term" value="P:negative regulation of DNA-templated transcription"/>
    <property type="evidence" value="ECO:0007669"/>
    <property type="project" value="UniProtKB-UniRule"/>
</dbReference>
<dbReference type="RefSeq" id="WP_015739521.1">
    <property type="nucleotide sequence ID" value="NC_013385.1"/>
</dbReference>
<sequence length="163" mass="19465">MRCPFCHFADTRVVDTRSANEGTAIRRRRECPRCGRRFTTFERVEELPLVVIKKDGRRELFDRAKILGGCLRACHKRPVRREDLENLVDEVERELRNRLEPEIPSYVIGELVMEKLKRLDEVAYVRFASVYREFRDSYDFKEEIERLAREKEGEQNVRSDKEA</sequence>
<feature type="zinc finger region" evidence="8">
    <location>
        <begin position="3"/>
        <end position="34"/>
    </location>
</feature>
<comment type="similarity">
    <text evidence="8">Belongs to the NrdR family.</text>
</comment>
<dbReference type="PROSITE" id="PS51161">
    <property type="entry name" value="ATP_CONE"/>
    <property type="match status" value="1"/>
</dbReference>
<accession>C9R8L5</accession>
<reference evidence="10 11" key="1">
    <citation type="submission" date="2009-10" db="EMBL/GenBank/DDBJ databases">
        <title>Complete sequence of chromosome of Ammonifex degensii KC4.</title>
        <authorList>
            <consortium name="US DOE Joint Genome Institute"/>
            <person name="Kerfeld C."/>
            <person name="Goodner B."/>
            <person name="Huber H."/>
            <person name="Stetter K."/>
            <person name="Lucas S."/>
            <person name="Copeland A."/>
            <person name="Lapidus A."/>
            <person name="Glavina del Rio T."/>
            <person name="Dalin E."/>
            <person name="Tice H."/>
            <person name="Bruce D."/>
            <person name="Goodwin L."/>
            <person name="Pitluck S."/>
            <person name="Saunders E."/>
            <person name="Brettin T."/>
            <person name="Detter J.C."/>
            <person name="Han C."/>
            <person name="Larimer F."/>
            <person name="Land M."/>
            <person name="Hauser L."/>
            <person name="Kyrpides N."/>
            <person name="Ovchinnikova G."/>
            <person name="Richardson P."/>
        </authorList>
    </citation>
    <scope>NUCLEOTIDE SEQUENCE [LARGE SCALE GENOMIC DNA]</scope>
    <source>
        <strain evidence="11">DSM 10501 / KC4</strain>
    </source>
</reference>
<dbReference type="KEGG" id="adg:Adeg_1549"/>
<evidence type="ECO:0000256" key="4">
    <source>
        <dbReference type="ARBA" id="ARBA00022840"/>
    </source>
</evidence>
<dbReference type="EMBL" id="CP001785">
    <property type="protein sequence ID" value="ACX52644.1"/>
    <property type="molecule type" value="Genomic_DNA"/>
</dbReference>
<evidence type="ECO:0000259" key="9">
    <source>
        <dbReference type="PROSITE" id="PS51161"/>
    </source>
</evidence>
<dbReference type="HOGENOM" id="CLU_108412_0_0_9"/>
<name>C9R8L5_AMMDK</name>
<proteinExistence type="inferred from homology"/>
<keyword evidence="11" id="KW-1185">Reference proteome</keyword>
<keyword evidence="8" id="KW-0479">Metal-binding</keyword>
<dbReference type="HAMAP" id="MF_00440">
    <property type="entry name" value="NrdR"/>
    <property type="match status" value="1"/>
</dbReference>
<dbReference type="AlphaFoldDB" id="C9R8L5"/>
<dbReference type="GO" id="GO:0008270">
    <property type="term" value="F:zinc ion binding"/>
    <property type="evidence" value="ECO:0007669"/>
    <property type="project" value="UniProtKB-UniRule"/>
</dbReference>
<evidence type="ECO:0000313" key="10">
    <source>
        <dbReference type="EMBL" id="ACX52644.1"/>
    </source>
</evidence>
<evidence type="ECO:0000313" key="11">
    <source>
        <dbReference type="Proteomes" id="UP000002620"/>
    </source>
</evidence>
<keyword evidence="5 8" id="KW-0805">Transcription regulation</keyword>
<keyword evidence="7 8" id="KW-0804">Transcription</keyword>
<dbReference type="OrthoDB" id="9807461at2"/>
<comment type="cofactor">
    <cofactor evidence="8">
        <name>Zn(2+)</name>
        <dbReference type="ChEBI" id="CHEBI:29105"/>
    </cofactor>
    <text evidence="8">Binds 1 zinc ion.</text>
</comment>
<evidence type="ECO:0000256" key="1">
    <source>
        <dbReference type="ARBA" id="ARBA00022491"/>
    </source>
</evidence>
<protein>
    <recommendedName>
        <fullName evidence="8">Transcriptional repressor NrdR</fullName>
    </recommendedName>
</protein>
<dbReference type="InterPro" id="IPR003796">
    <property type="entry name" value="RNR_NrdR-like"/>
</dbReference>